<dbReference type="Proteomes" id="UP000593626">
    <property type="component" value="Chromosome"/>
</dbReference>
<sequence>MNQWKWTIGVVVIFVLGAFIVPSLLVTGFSADEEVTNAYLTEAEEKETASLLSWIEDTPNVSVSVYRAAEETVEDIPLEEYVVGVVASEMPAEFEKEALKAQALAARTYIVRQLSVDDPSVPNDAAVTDTVQHQVYKDRKQLKIQWKENYQTNLTKVVEAVKETNGQILTYNGELITASFFSTSNGKTENAEAYWENPFPYLVSVDSPWDKESPKFEQRVVLPIEEFENKLGVRLKDPSKIGIITKRTPGERVAEVKIEDNIFTGREIREKLELASSDFDWVRKGNDVVITTKGYGHGVGMSQYGANGMAKSGKKVEEIIQYYYKGVEVTSAESFLKKAI</sequence>
<gene>
    <name evidence="3" type="primary">spoIID</name>
    <name evidence="3" type="ORF">G8O30_12390</name>
</gene>
<dbReference type="InterPro" id="IPR013693">
    <property type="entry name" value="SpoIID/LytB_N"/>
</dbReference>
<organism evidence="3 4">
    <name type="scientific">Mangrovibacillus cuniculi</name>
    <dbReference type="NCBI Taxonomy" id="2593652"/>
    <lineage>
        <taxon>Bacteria</taxon>
        <taxon>Bacillati</taxon>
        <taxon>Bacillota</taxon>
        <taxon>Bacilli</taxon>
        <taxon>Bacillales</taxon>
        <taxon>Bacillaceae</taxon>
        <taxon>Mangrovibacillus</taxon>
    </lineage>
</organism>
<reference evidence="3 4" key="1">
    <citation type="submission" date="2019-07" db="EMBL/GenBank/DDBJ databases">
        <title>Genome sequence of 2 isolates from Red Sea Mangroves.</title>
        <authorList>
            <person name="Sefrji F."/>
            <person name="Michoud G."/>
            <person name="Merlino G."/>
            <person name="Daffonchio D."/>
        </authorList>
    </citation>
    <scope>NUCLEOTIDE SEQUENCE [LARGE SCALE GENOMIC DNA]</scope>
    <source>
        <strain evidence="3 4">R1DC41</strain>
    </source>
</reference>
<evidence type="ECO:0000313" key="3">
    <source>
        <dbReference type="EMBL" id="QPC47697.1"/>
    </source>
</evidence>
<dbReference type="GO" id="GO:0030288">
    <property type="term" value="C:outer membrane-bounded periplasmic space"/>
    <property type="evidence" value="ECO:0007669"/>
    <property type="project" value="TreeGrafter"/>
</dbReference>
<keyword evidence="1" id="KW-0472">Membrane</keyword>
<keyword evidence="1" id="KW-0812">Transmembrane</keyword>
<dbReference type="RefSeq" id="WP_239672372.1">
    <property type="nucleotide sequence ID" value="NZ_CP049742.1"/>
</dbReference>
<dbReference type="NCBIfam" id="TIGR02669">
    <property type="entry name" value="SpoIID_LytB"/>
    <property type="match status" value="1"/>
</dbReference>
<dbReference type="InterPro" id="IPR051922">
    <property type="entry name" value="Bact_Sporulation_Assoc"/>
</dbReference>
<dbReference type="PANTHER" id="PTHR30032">
    <property type="entry name" value="N-ACETYLMURAMOYL-L-ALANINE AMIDASE-RELATED"/>
    <property type="match status" value="1"/>
</dbReference>
<evidence type="ECO:0000259" key="2">
    <source>
        <dbReference type="Pfam" id="PF08486"/>
    </source>
</evidence>
<dbReference type="GO" id="GO:0030435">
    <property type="term" value="P:sporulation resulting in formation of a cellular spore"/>
    <property type="evidence" value="ECO:0007669"/>
    <property type="project" value="InterPro"/>
</dbReference>
<protein>
    <submittedName>
        <fullName evidence="3">Stage II sporulation protein D</fullName>
    </submittedName>
</protein>
<proteinExistence type="predicted"/>
<dbReference type="EMBL" id="CP049742">
    <property type="protein sequence ID" value="QPC47697.1"/>
    <property type="molecule type" value="Genomic_DNA"/>
</dbReference>
<evidence type="ECO:0000256" key="1">
    <source>
        <dbReference type="SAM" id="Phobius"/>
    </source>
</evidence>
<dbReference type="Pfam" id="PF08486">
    <property type="entry name" value="SpoIID"/>
    <property type="match status" value="1"/>
</dbReference>
<keyword evidence="1" id="KW-1133">Transmembrane helix</keyword>
<accession>A0A7S8CD31</accession>
<name>A0A7S8CD31_9BACI</name>
<dbReference type="AlphaFoldDB" id="A0A7S8CD31"/>
<dbReference type="KEGG" id="mcui:G8O30_12390"/>
<keyword evidence="4" id="KW-1185">Reference proteome</keyword>
<dbReference type="InterPro" id="IPR013486">
    <property type="entry name" value="SpoIID/LytB"/>
</dbReference>
<dbReference type="NCBIfam" id="TIGR02870">
    <property type="entry name" value="spore_II_D"/>
    <property type="match status" value="1"/>
</dbReference>
<dbReference type="PANTHER" id="PTHR30032:SF4">
    <property type="entry name" value="AMIDASE ENHANCER"/>
    <property type="match status" value="1"/>
</dbReference>
<dbReference type="InterPro" id="IPR014225">
    <property type="entry name" value="Spore_II_D_firmicutes"/>
</dbReference>
<evidence type="ECO:0000313" key="4">
    <source>
        <dbReference type="Proteomes" id="UP000593626"/>
    </source>
</evidence>
<feature type="domain" description="Sporulation stage II protein D amidase enhancer LytB N-terminal" evidence="2">
    <location>
        <begin position="69"/>
        <end position="171"/>
    </location>
</feature>
<feature type="transmembrane region" description="Helical" evidence="1">
    <location>
        <begin position="6"/>
        <end position="26"/>
    </location>
</feature>